<keyword evidence="7" id="KW-0418">Kinase</keyword>
<organism evidence="15 16">
    <name type="scientific">Nocardioides flavescens</name>
    <dbReference type="NCBI Taxonomy" id="2691959"/>
    <lineage>
        <taxon>Bacteria</taxon>
        <taxon>Bacillati</taxon>
        <taxon>Actinomycetota</taxon>
        <taxon>Actinomycetes</taxon>
        <taxon>Propionibacteriales</taxon>
        <taxon>Nocardioidaceae</taxon>
        <taxon>Nocardioides</taxon>
    </lineage>
</organism>
<dbReference type="PROSITE" id="PS50109">
    <property type="entry name" value="HIS_KIN"/>
    <property type="match status" value="1"/>
</dbReference>
<dbReference type="Pfam" id="PF00672">
    <property type="entry name" value="HAMP"/>
    <property type="match status" value="1"/>
</dbReference>
<keyword evidence="10 12" id="KW-0472">Membrane</keyword>
<dbReference type="SUPFAM" id="SSF55874">
    <property type="entry name" value="ATPase domain of HSP90 chaperone/DNA topoisomerase II/histidine kinase"/>
    <property type="match status" value="1"/>
</dbReference>
<gene>
    <name evidence="15" type="ORF">GRQ65_05725</name>
</gene>
<dbReference type="SMART" id="SM00304">
    <property type="entry name" value="HAMP"/>
    <property type="match status" value="1"/>
</dbReference>
<dbReference type="GO" id="GO:0005886">
    <property type="term" value="C:plasma membrane"/>
    <property type="evidence" value="ECO:0007669"/>
    <property type="project" value="UniProtKB-SubCell"/>
</dbReference>
<keyword evidence="8 12" id="KW-1133">Transmembrane helix</keyword>
<dbReference type="InterPro" id="IPR005467">
    <property type="entry name" value="His_kinase_dom"/>
</dbReference>
<evidence type="ECO:0000256" key="10">
    <source>
        <dbReference type="ARBA" id="ARBA00023136"/>
    </source>
</evidence>
<feature type="compositionally biased region" description="Pro residues" evidence="11">
    <location>
        <begin position="440"/>
        <end position="451"/>
    </location>
</feature>
<feature type="domain" description="Histidine kinase" evidence="13">
    <location>
        <begin position="231"/>
        <end position="441"/>
    </location>
</feature>
<keyword evidence="5" id="KW-0808">Transferase</keyword>
<dbReference type="EC" id="2.7.13.3" evidence="3"/>
<dbReference type="Pfam" id="PF00512">
    <property type="entry name" value="HisKA"/>
    <property type="match status" value="1"/>
</dbReference>
<dbReference type="PRINTS" id="PR00344">
    <property type="entry name" value="BCTRLSENSOR"/>
</dbReference>
<dbReference type="CDD" id="cd00082">
    <property type="entry name" value="HisKA"/>
    <property type="match status" value="1"/>
</dbReference>
<dbReference type="Gene3D" id="3.30.565.10">
    <property type="entry name" value="Histidine kinase-like ATPase, C-terminal domain"/>
    <property type="match status" value="1"/>
</dbReference>
<dbReference type="InterPro" id="IPR003594">
    <property type="entry name" value="HATPase_dom"/>
</dbReference>
<dbReference type="InterPro" id="IPR003660">
    <property type="entry name" value="HAMP_dom"/>
</dbReference>
<dbReference type="SUPFAM" id="SSF158472">
    <property type="entry name" value="HAMP domain-like"/>
    <property type="match status" value="1"/>
</dbReference>
<keyword evidence="9" id="KW-0902">Two-component regulatory system</keyword>
<feature type="compositionally biased region" description="Low complexity" evidence="11">
    <location>
        <begin position="452"/>
        <end position="464"/>
    </location>
</feature>
<feature type="transmembrane region" description="Helical" evidence="12">
    <location>
        <begin position="147"/>
        <end position="170"/>
    </location>
</feature>
<comment type="catalytic activity">
    <reaction evidence="1">
        <text>ATP + protein L-histidine = ADP + protein N-phospho-L-histidine.</text>
        <dbReference type="EC" id="2.7.13.3"/>
    </reaction>
</comment>
<evidence type="ECO:0000313" key="15">
    <source>
        <dbReference type="EMBL" id="MXG89045.1"/>
    </source>
</evidence>
<feature type="domain" description="HAMP" evidence="14">
    <location>
        <begin position="171"/>
        <end position="223"/>
    </location>
</feature>
<dbReference type="CDD" id="cd06225">
    <property type="entry name" value="HAMP"/>
    <property type="match status" value="1"/>
</dbReference>
<comment type="caution">
    <text evidence="15">The sequence shown here is derived from an EMBL/GenBank/DDBJ whole genome shotgun (WGS) entry which is preliminary data.</text>
</comment>
<feature type="region of interest" description="Disordered" evidence="11">
    <location>
        <begin position="418"/>
        <end position="464"/>
    </location>
</feature>
<evidence type="ECO:0000259" key="14">
    <source>
        <dbReference type="PROSITE" id="PS50885"/>
    </source>
</evidence>
<protein>
    <recommendedName>
        <fullName evidence="3">histidine kinase</fullName>
        <ecNumber evidence="3">2.7.13.3</ecNumber>
    </recommendedName>
</protein>
<evidence type="ECO:0000256" key="6">
    <source>
        <dbReference type="ARBA" id="ARBA00022692"/>
    </source>
</evidence>
<keyword evidence="6 12" id="KW-0812">Transmembrane</keyword>
<evidence type="ECO:0000256" key="3">
    <source>
        <dbReference type="ARBA" id="ARBA00012438"/>
    </source>
</evidence>
<evidence type="ECO:0000256" key="5">
    <source>
        <dbReference type="ARBA" id="ARBA00022679"/>
    </source>
</evidence>
<evidence type="ECO:0000256" key="1">
    <source>
        <dbReference type="ARBA" id="ARBA00000085"/>
    </source>
</evidence>
<dbReference type="InterPro" id="IPR003661">
    <property type="entry name" value="HisK_dim/P_dom"/>
</dbReference>
<keyword evidence="16" id="KW-1185">Reference proteome</keyword>
<dbReference type="SUPFAM" id="SSF47384">
    <property type="entry name" value="Homodimeric domain of signal transducing histidine kinase"/>
    <property type="match status" value="1"/>
</dbReference>
<dbReference type="InterPro" id="IPR050428">
    <property type="entry name" value="TCS_sensor_his_kinase"/>
</dbReference>
<sequence>MAVGLAVTMVALGAYATVRLQLQSSLDASLTERAQSVSSQLDSLVNQLGQLDPDQEVPLILLGATDVRVGFVYSNGVVSFKGWSDRVRLDDREFAVAQGTSDLSVRTIRAADGGGDYRVVTVPTRQPGVAIALAQSLEPQQRVLGKLGLVTLLFGIAGIVIAGVAGWGVARNGLRPVRRLTGAAEDIARTERLAPIPVEGADEIARLASAFNQMLASLAASRDRQRRLVADAGHELRTPLTSMRTNIELLSQSDSTHHALPPEARAELLEDVQAQLEELTTLVGDLVELARDEPVTRAFESVELSEVLDQAVARVRRRAPSVTFEVDADTWYVDGEGPALERALTNLLDNAAKWSPAGGTVTVSLARGVVTVDDQGPGIAEADLPHVFERFYRSDESRSMPGSGLGLSIVAQAAQRHGGSVEAGRAPSGGARLTFRVPGAPTPKPSGPPADPAAGDPAGPDDSA</sequence>
<dbReference type="AlphaFoldDB" id="A0A6L7EXJ8"/>
<dbReference type="GO" id="GO:0000155">
    <property type="term" value="F:phosphorelay sensor kinase activity"/>
    <property type="evidence" value="ECO:0007669"/>
    <property type="project" value="InterPro"/>
</dbReference>
<dbReference type="Proteomes" id="UP000473325">
    <property type="component" value="Unassembled WGS sequence"/>
</dbReference>
<evidence type="ECO:0000259" key="13">
    <source>
        <dbReference type="PROSITE" id="PS50109"/>
    </source>
</evidence>
<dbReference type="Gene3D" id="1.10.287.130">
    <property type="match status" value="1"/>
</dbReference>
<name>A0A6L7EXJ8_9ACTN</name>
<evidence type="ECO:0000256" key="7">
    <source>
        <dbReference type="ARBA" id="ARBA00022777"/>
    </source>
</evidence>
<dbReference type="PROSITE" id="PS50885">
    <property type="entry name" value="HAMP"/>
    <property type="match status" value="1"/>
</dbReference>
<dbReference type="EMBL" id="WUEK01000003">
    <property type="protein sequence ID" value="MXG89045.1"/>
    <property type="molecule type" value="Genomic_DNA"/>
</dbReference>
<evidence type="ECO:0000256" key="2">
    <source>
        <dbReference type="ARBA" id="ARBA00004236"/>
    </source>
</evidence>
<keyword evidence="4" id="KW-0597">Phosphoprotein</keyword>
<dbReference type="PANTHER" id="PTHR45436:SF5">
    <property type="entry name" value="SENSOR HISTIDINE KINASE TRCS"/>
    <property type="match status" value="1"/>
</dbReference>
<dbReference type="InterPro" id="IPR004358">
    <property type="entry name" value="Sig_transdc_His_kin-like_C"/>
</dbReference>
<reference evidence="15 16" key="1">
    <citation type="submission" date="2019-12" db="EMBL/GenBank/DDBJ databases">
        <authorList>
            <person name="Kun Z."/>
        </authorList>
    </citation>
    <scope>NUCLEOTIDE SEQUENCE [LARGE SCALE GENOMIC DNA]</scope>
    <source>
        <strain evidence="15 16">YIM 123512</strain>
    </source>
</reference>
<dbReference type="Gene3D" id="6.10.340.10">
    <property type="match status" value="1"/>
</dbReference>
<evidence type="ECO:0000313" key="16">
    <source>
        <dbReference type="Proteomes" id="UP000473325"/>
    </source>
</evidence>
<accession>A0A6L7EXJ8</accession>
<evidence type="ECO:0000256" key="9">
    <source>
        <dbReference type="ARBA" id="ARBA00023012"/>
    </source>
</evidence>
<dbReference type="InterPro" id="IPR036097">
    <property type="entry name" value="HisK_dim/P_sf"/>
</dbReference>
<evidence type="ECO:0000256" key="8">
    <source>
        <dbReference type="ARBA" id="ARBA00022989"/>
    </source>
</evidence>
<dbReference type="Pfam" id="PF02518">
    <property type="entry name" value="HATPase_c"/>
    <property type="match status" value="1"/>
</dbReference>
<dbReference type="InterPro" id="IPR036890">
    <property type="entry name" value="HATPase_C_sf"/>
</dbReference>
<dbReference type="SMART" id="SM00387">
    <property type="entry name" value="HATPase_c"/>
    <property type="match status" value="1"/>
</dbReference>
<comment type="subcellular location">
    <subcellularLocation>
        <location evidence="2">Cell membrane</location>
    </subcellularLocation>
</comment>
<dbReference type="SMART" id="SM00388">
    <property type="entry name" value="HisKA"/>
    <property type="match status" value="1"/>
</dbReference>
<dbReference type="PANTHER" id="PTHR45436">
    <property type="entry name" value="SENSOR HISTIDINE KINASE YKOH"/>
    <property type="match status" value="1"/>
</dbReference>
<dbReference type="CDD" id="cd00075">
    <property type="entry name" value="HATPase"/>
    <property type="match status" value="1"/>
</dbReference>
<proteinExistence type="predicted"/>
<evidence type="ECO:0000256" key="12">
    <source>
        <dbReference type="SAM" id="Phobius"/>
    </source>
</evidence>
<evidence type="ECO:0000256" key="11">
    <source>
        <dbReference type="SAM" id="MobiDB-lite"/>
    </source>
</evidence>
<evidence type="ECO:0000256" key="4">
    <source>
        <dbReference type="ARBA" id="ARBA00022553"/>
    </source>
</evidence>